<feature type="transmembrane region" description="Helical" evidence="1">
    <location>
        <begin position="285"/>
        <end position="303"/>
    </location>
</feature>
<dbReference type="Proteomes" id="UP001208771">
    <property type="component" value="Unassembled WGS sequence"/>
</dbReference>
<feature type="transmembrane region" description="Helical" evidence="1">
    <location>
        <begin position="338"/>
        <end position="356"/>
    </location>
</feature>
<feature type="transmembrane region" description="Helical" evidence="1">
    <location>
        <begin position="164"/>
        <end position="183"/>
    </location>
</feature>
<comment type="caution">
    <text evidence="2">The sequence shown here is derived from an EMBL/GenBank/DDBJ whole genome shotgun (WGS) entry which is preliminary data.</text>
</comment>
<name>A0AAE3MYA5_9HYPH</name>
<dbReference type="InterPro" id="IPR014550">
    <property type="entry name" value="UCP028704_OpgC"/>
</dbReference>
<proteinExistence type="predicted"/>
<sequence length="400" mass="45201">MKRLDIIDGMRGYFLVFMLINHLIFTGGYWLVEINHRQFAFVEDAQGFVFLSGLLTGMIYSRRMLKSGYAAGRDQIHRRVFELYYHAMAIILLILVAQLLLPGAFRIWDNWLGGTRLSDPLRLATIATFLFQPTFMDILPQYIIYMVVAPFAIRMCLDGRWRTVATISLLLWLAGQLGLQRVLTVPLDGLLSGGVEGKEGLRVSFNLLGWQIVFFAGIIAGALTSMREINWSEVFHPERTFLPKLALAICLFFMPLRILTAHGLMPEAVLAKFATMEIRADLGPVYLINLAAVFYGVTWLLIAGARHRNTIVQNVSAALNWLFTRSYLQLLGRHSLHVYIWHVVIVYFVFYIDGLTPELTQATKTVIAITGVLLLSLPALYRERTRVVAPAPAVPARQQG</sequence>
<dbReference type="AlphaFoldDB" id="A0AAE3MYA5"/>
<reference evidence="2" key="1">
    <citation type="submission" date="2022-07" db="EMBL/GenBank/DDBJ databases">
        <title>Ectorhizobium quercum gen.nov., sp. nov.</title>
        <authorList>
            <person name="Ma T."/>
            <person name="Li Y."/>
        </authorList>
    </citation>
    <scope>NUCLEOTIDE SEQUENCE</scope>
    <source>
        <strain evidence="2">BDR2-2</strain>
    </source>
</reference>
<evidence type="ECO:0000313" key="2">
    <source>
        <dbReference type="EMBL" id="MCX8996552.1"/>
    </source>
</evidence>
<dbReference type="PIRSF" id="PIRSF028704">
    <property type="entry name" value="UPC028704"/>
    <property type="match status" value="1"/>
</dbReference>
<keyword evidence="1" id="KW-1133">Transmembrane helix</keyword>
<feature type="transmembrane region" description="Helical" evidence="1">
    <location>
        <begin position="44"/>
        <end position="62"/>
    </location>
</feature>
<keyword evidence="1" id="KW-0472">Membrane</keyword>
<feature type="transmembrane region" description="Helical" evidence="1">
    <location>
        <begin position="138"/>
        <end position="157"/>
    </location>
</feature>
<dbReference type="Pfam" id="PF10129">
    <property type="entry name" value="OpgC_C"/>
    <property type="match status" value="1"/>
</dbReference>
<organism evidence="2 3">
    <name type="scientific">Ectorhizobium quercum</name>
    <dbReference type="NCBI Taxonomy" id="2965071"/>
    <lineage>
        <taxon>Bacteria</taxon>
        <taxon>Pseudomonadati</taxon>
        <taxon>Pseudomonadota</taxon>
        <taxon>Alphaproteobacteria</taxon>
        <taxon>Hyphomicrobiales</taxon>
        <taxon>Rhizobiaceae</taxon>
        <taxon>Ectorhizobium</taxon>
    </lineage>
</organism>
<feature type="transmembrane region" description="Helical" evidence="1">
    <location>
        <begin position="203"/>
        <end position="224"/>
    </location>
</feature>
<gene>
    <name evidence="2" type="primary">opgC</name>
    <name evidence="2" type="ORF">NOF55_05490</name>
</gene>
<dbReference type="RefSeq" id="WP_306410339.1">
    <property type="nucleotide sequence ID" value="NZ_JANFPI010000002.1"/>
</dbReference>
<feature type="transmembrane region" description="Helical" evidence="1">
    <location>
        <begin position="83"/>
        <end position="108"/>
    </location>
</feature>
<protein>
    <submittedName>
        <fullName evidence="2">OpgC domain-containing protein</fullName>
    </submittedName>
</protein>
<keyword evidence="1" id="KW-0812">Transmembrane</keyword>
<dbReference type="PANTHER" id="PTHR38592">
    <property type="entry name" value="BLL4819 PROTEIN"/>
    <property type="match status" value="1"/>
</dbReference>
<dbReference type="PANTHER" id="PTHR38592:SF3">
    <property type="entry name" value="BLL4819 PROTEIN"/>
    <property type="match status" value="1"/>
</dbReference>
<evidence type="ECO:0000256" key="1">
    <source>
        <dbReference type="SAM" id="Phobius"/>
    </source>
</evidence>
<feature type="transmembrane region" description="Helical" evidence="1">
    <location>
        <begin position="362"/>
        <end position="381"/>
    </location>
</feature>
<feature type="transmembrane region" description="Helical" evidence="1">
    <location>
        <begin position="245"/>
        <end position="265"/>
    </location>
</feature>
<keyword evidence="3" id="KW-1185">Reference proteome</keyword>
<evidence type="ECO:0000313" key="3">
    <source>
        <dbReference type="Proteomes" id="UP001208771"/>
    </source>
</evidence>
<accession>A0AAE3MYA5</accession>
<feature type="transmembrane region" description="Helical" evidence="1">
    <location>
        <begin position="12"/>
        <end position="32"/>
    </location>
</feature>
<dbReference type="EMBL" id="JANFPI010000002">
    <property type="protein sequence ID" value="MCX8996552.1"/>
    <property type="molecule type" value="Genomic_DNA"/>
</dbReference>